<dbReference type="PANTHER" id="PTHR45635:SF14">
    <property type="entry name" value="ADP_ATP TRANSLOCASE"/>
    <property type="match status" value="1"/>
</dbReference>
<reference evidence="27 28" key="1">
    <citation type="journal article" date="2011" name="J. Gen. Appl. Microbiol.">
        <title>Draft genome sequencing of the enigmatic yeast Saitoella complicata.</title>
        <authorList>
            <person name="Nishida H."/>
            <person name="Hamamoto M."/>
            <person name="Sugiyama J."/>
        </authorList>
    </citation>
    <scope>NUCLEOTIDE SEQUENCE [LARGE SCALE GENOMIC DNA]</scope>
    <source>
        <strain evidence="27 28">NRRL Y-17804</strain>
    </source>
</reference>
<dbReference type="SUPFAM" id="SSF52047">
    <property type="entry name" value="RNI-like"/>
    <property type="match status" value="1"/>
</dbReference>
<protein>
    <recommendedName>
        <fullName evidence="6">Mediator of RNA polymerase II transcription subunit 31</fullName>
    </recommendedName>
    <alternativeName>
        <fullName evidence="20">Mediator complex subunit 31</fullName>
    </alternativeName>
</protein>
<keyword evidence="14" id="KW-0496">Mitochondrion</keyword>
<evidence type="ECO:0000256" key="1">
    <source>
        <dbReference type="ARBA" id="ARBA00004123"/>
    </source>
</evidence>
<dbReference type="Pfam" id="PF05669">
    <property type="entry name" value="Med31"/>
    <property type="match status" value="1"/>
</dbReference>
<evidence type="ECO:0000256" key="22">
    <source>
        <dbReference type="PROSITE-ProRule" id="PRU00282"/>
    </source>
</evidence>
<evidence type="ECO:0000256" key="12">
    <source>
        <dbReference type="ARBA" id="ARBA00022989"/>
    </source>
</evidence>
<dbReference type="GO" id="GO:0140021">
    <property type="term" value="P:mitochondrial ADP transmembrane transport"/>
    <property type="evidence" value="ECO:0007669"/>
    <property type="project" value="InterPro"/>
</dbReference>
<keyword evidence="11" id="KW-0999">Mitochondrion inner membrane</keyword>
<dbReference type="PANTHER" id="PTHR45635">
    <property type="entry name" value="ADP,ATP CARRIER PROTEIN 1-RELATED-RELATED"/>
    <property type="match status" value="1"/>
</dbReference>
<dbReference type="InterPro" id="IPR001810">
    <property type="entry name" value="F-box_dom"/>
</dbReference>
<dbReference type="Pfam" id="PF25372">
    <property type="entry name" value="DUF7885"/>
    <property type="match status" value="1"/>
</dbReference>
<evidence type="ECO:0000256" key="18">
    <source>
        <dbReference type="ARBA" id="ARBA00023242"/>
    </source>
</evidence>
<comment type="caution">
    <text evidence="27">The sequence shown here is derived from an EMBL/GenBank/DDBJ whole genome shotgun (WGS) entry which is preliminary data.</text>
</comment>
<keyword evidence="17" id="KW-0804">Transcription</keyword>
<dbReference type="GO" id="GO:0016592">
    <property type="term" value="C:mediator complex"/>
    <property type="evidence" value="ECO:0007669"/>
    <property type="project" value="InterPro"/>
</dbReference>
<feature type="transmembrane region" description="Helical" evidence="24">
    <location>
        <begin position="433"/>
        <end position="454"/>
    </location>
</feature>
<evidence type="ECO:0000256" key="19">
    <source>
        <dbReference type="ARBA" id="ARBA00024143"/>
    </source>
</evidence>
<dbReference type="SUPFAM" id="SSF103506">
    <property type="entry name" value="Mitochondrial carrier"/>
    <property type="match status" value="1"/>
</dbReference>
<evidence type="ECO:0000256" key="6">
    <source>
        <dbReference type="ARBA" id="ARBA00019660"/>
    </source>
</evidence>
<comment type="catalytic activity">
    <reaction evidence="19">
        <text>ADP(in) + ATP(out) = ADP(out) + ATP(in)</text>
        <dbReference type="Rhea" id="RHEA:34999"/>
        <dbReference type="ChEBI" id="CHEBI:30616"/>
        <dbReference type="ChEBI" id="CHEBI:456216"/>
    </reaction>
    <physiologicalReaction direction="left-to-right" evidence="19">
        <dbReference type="Rhea" id="RHEA:35000"/>
    </physiologicalReaction>
</comment>
<dbReference type="InterPro" id="IPR023395">
    <property type="entry name" value="MCP_dom_sf"/>
</dbReference>
<evidence type="ECO:0000256" key="7">
    <source>
        <dbReference type="ARBA" id="ARBA00022448"/>
    </source>
</evidence>
<evidence type="ECO:0000256" key="4">
    <source>
        <dbReference type="ARBA" id="ARBA00006378"/>
    </source>
</evidence>
<dbReference type="GO" id="GO:0005743">
    <property type="term" value="C:mitochondrial inner membrane"/>
    <property type="evidence" value="ECO:0007669"/>
    <property type="project" value="UniProtKB-SubCell"/>
</dbReference>
<dbReference type="PRINTS" id="PR00927">
    <property type="entry name" value="ADPTRNSLCASE"/>
</dbReference>
<evidence type="ECO:0000256" key="14">
    <source>
        <dbReference type="ARBA" id="ARBA00023128"/>
    </source>
</evidence>
<evidence type="ECO:0000256" key="16">
    <source>
        <dbReference type="ARBA" id="ARBA00023159"/>
    </source>
</evidence>
<evidence type="ECO:0000256" key="2">
    <source>
        <dbReference type="ARBA" id="ARBA00004448"/>
    </source>
</evidence>
<feature type="compositionally biased region" description="Acidic residues" evidence="23">
    <location>
        <begin position="1165"/>
        <end position="1185"/>
    </location>
</feature>
<dbReference type="InterPro" id="IPR008831">
    <property type="entry name" value="Mediator_Med31"/>
</dbReference>
<evidence type="ECO:0000256" key="17">
    <source>
        <dbReference type="ARBA" id="ARBA00023163"/>
    </source>
</evidence>
<dbReference type="GO" id="GO:0006355">
    <property type="term" value="P:regulation of DNA-templated transcription"/>
    <property type="evidence" value="ECO:0007669"/>
    <property type="project" value="InterPro"/>
</dbReference>
<feature type="transmembrane region" description="Helical" evidence="24">
    <location>
        <begin position="394"/>
        <end position="413"/>
    </location>
</feature>
<evidence type="ECO:0000313" key="28">
    <source>
        <dbReference type="Proteomes" id="UP000033140"/>
    </source>
</evidence>
<keyword evidence="8" id="KW-0050">Antiport</keyword>
<accession>A0A0E9NEV3</accession>
<evidence type="ECO:0000256" key="11">
    <source>
        <dbReference type="ARBA" id="ARBA00022792"/>
    </source>
</evidence>
<name>A0A0E9NEV3_SAICN</name>
<dbReference type="InterPro" id="IPR038089">
    <property type="entry name" value="Med31_sf"/>
</dbReference>
<dbReference type="Gene3D" id="1.50.40.10">
    <property type="entry name" value="Mitochondrial carrier domain"/>
    <property type="match status" value="1"/>
</dbReference>
<dbReference type="GO" id="GO:1990544">
    <property type="term" value="P:mitochondrial ATP transmembrane transport"/>
    <property type="evidence" value="ECO:0007669"/>
    <property type="project" value="InterPro"/>
</dbReference>
<dbReference type="EMBL" id="BACD03000014">
    <property type="protein sequence ID" value="GAO48358.1"/>
    <property type="molecule type" value="Genomic_DNA"/>
</dbReference>
<feature type="repeat" description="Solcar" evidence="22">
    <location>
        <begin position="226"/>
        <end position="319"/>
    </location>
</feature>
<keyword evidence="13" id="KW-0805">Transcription regulation</keyword>
<feature type="domain" description="F-box" evidence="25">
    <location>
        <begin position="651"/>
        <end position="694"/>
    </location>
</feature>
<evidence type="ECO:0000256" key="21">
    <source>
        <dbReference type="ARBA" id="ARBA00045250"/>
    </source>
</evidence>
<organism evidence="27 28">
    <name type="scientific">Saitoella complicata (strain BCRC 22490 / CBS 7301 / JCM 7358 / NBRC 10748 / NRRL Y-17804)</name>
    <dbReference type="NCBI Taxonomy" id="698492"/>
    <lineage>
        <taxon>Eukaryota</taxon>
        <taxon>Fungi</taxon>
        <taxon>Dikarya</taxon>
        <taxon>Ascomycota</taxon>
        <taxon>Taphrinomycotina</taxon>
        <taxon>Taphrinomycotina incertae sedis</taxon>
        <taxon>Saitoella</taxon>
    </lineage>
</organism>
<evidence type="ECO:0000256" key="3">
    <source>
        <dbReference type="ARBA" id="ARBA00006375"/>
    </source>
</evidence>
<keyword evidence="12 24" id="KW-1133">Transmembrane helix</keyword>
<keyword evidence="15 22" id="KW-0472">Membrane</keyword>
<reference evidence="27 28" key="3">
    <citation type="journal article" date="2015" name="Genome Announc.">
        <title>Draft Genome Sequence of the Archiascomycetous Yeast Saitoella complicata.</title>
        <authorList>
            <person name="Yamauchi K."/>
            <person name="Kondo S."/>
            <person name="Hamamoto M."/>
            <person name="Takahashi Y."/>
            <person name="Ogura Y."/>
            <person name="Hayashi T."/>
            <person name="Nishida H."/>
        </authorList>
    </citation>
    <scope>NUCLEOTIDE SEQUENCE [LARGE SCALE GENOMIC DNA]</scope>
    <source>
        <strain evidence="27 28">NRRL Y-17804</strain>
    </source>
</reference>
<dbReference type="Gene3D" id="1.10.10.1340">
    <property type="entry name" value="Mediator of RNA polymerase II, submodule Med31 (Soh1)"/>
    <property type="match status" value="1"/>
</dbReference>
<evidence type="ECO:0000256" key="10">
    <source>
        <dbReference type="ARBA" id="ARBA00022737"/>
    </source>
</evidence>
<evidence type="ECO:0000256" key="23">
    <source>
        <dbReference type="SAM" id="MobiDB-lite"/>
    </source>
</evidence>
<dbReference type="AlphaFoldDB" id="A0A0E9NEV3"/>
<dbReference type="SUPFAM" id="SSF81383">
    <property type="entry name" value="F-box domain"/>
    <property type="match status" value="1"/>
</dbReference>
<gene>
    <name evidence="27" type="ORF">G7K_2531-t1</name>
</gene>
<dbReference type="PRINTS" id="PR00926">
    <property type="entry name" value="MITOCARRIER"/>
</dbReference>
<reference evidence="27 28" key="2">
    <citation type="journal article" date="2014" name="J. Gen. Appl. Microbiol.">
        <title>The early diverging ascomycetous budding yeast Saitoella complicata has three histone deacetylases belonging to the Clr6, Hos2, and Rpd3 lineages.</title>
        <authorList>
            <person name="Nishida H."/>
            <person name="Matsumoto T."/>
            <person name="Kondo S."/>
            <person name="Hamamoto M."/>
            <person name="Yoshikawa H."/>
        </authorList>
    </citation>
    <scope>NUCLEOTIDE SEQUENCE [LARGE SCALE GENOMIC DNA]</scope>
    <source>
        <strain evidence="27 28">NRRL Y-17804</strain>
    </source>
</reference>
<evidence type="ECO:0000256" key="8">
    <source>
        <dbReference type="ARBA" id="ARBA00022449"/>
    </source>
</evidence>
<comment type="subunit">
    <text evidence="5">Monomer.</text>
</comment>
<dbReference type="Proteomes" id="UP000033140">
    <property type="component" value="Unassembled WGS sequence"/>
</dbReference>
<dbReference type="Gene3D" id="3.80.10.10">
    <property type="entry name" value="Ribonuclease Inhibitor"/>
    <property type="match status" value="3"/>
</dbReference>
<sequence>MDVPENLQPWTDNTTRFEADLEMVQALANPRYLEYLAHRGFFEDPAFLNYLQYLEYFQKVEYSKFLTYPNCLQFLTLLKQPKFRDALKNPAKVNEINDALFFNYNNRYQAEEDGVKMEDVEDGVVCHPLRNLRVPIAIAHSRIKLLSHPTQRQFGLPVTNMNCGLSPHHRSVPDCQVQISRQLLRANQVSSELEVYTCQRRPSIPNQPLYSSIPEITEMSADKKQSSFLVDFMMGGVSAAVSKTAAAPIERVKLLIQNQDEMIKQGRLDKRYAGISECFSRTAKDEGVISLWRGNTANVIRYFPTQALNFAFKDYFKKMFGFKKERDGYWPWFFGNLASGGAAGASSLLFVYSLDYARTRLANDAKSAKKGGERQFNGLVDVYKKTLATDGLAGLYRGFGPSVAGIIVYRGLYFGLYDSIKPVVLTGNLEGNFAASFALGWAVTTLSGVASYPLDTVRRRMMMTSGEAVKYKSSVHAFQSIVAAEGFKSLFKGAGANILRGVAGAGVLPSNKRSAKRKSVGEFVRWSNSQNICGSTDIFVPYHLKSSFGKRVPSSSAAAPGVGAMCALCYVRYPVQAMYAALQRRNGYQTEFPSLRAQPQQTAYTPRSSPSPLEGQHRIHLSTFFLPVYDVLLSSNETRVHVPDRLQSLAAKLPIELVLAIYGHLSPQDIWNCTHVCRLWCHAGIDLLWYRPNIQKTSALLKLMTTLKSPNQTFPYGEFIKRLNLTALAAQLPDEVIDKFSVCTKFERLTLAGSKKVTDEGLKNILLNNRSIMALDIASMELITDKSVELIAETCRGLQGLNMTDCKNITDDAILTLADSCPSLRRIKVSNCVKLGDTSVLKLADKCKNLMEVDLNNCSTISDHAIDTIFRNLPSLREFRIAGCSNITDTAFESLTDGSSPSLRILDLTSCARITDDTISRIVNSAQKLRNLVLAKCPNISDRGCTYIARLGKNLHYLHLGHCSAITDRGAITIAQHCQRIRYLDLACCSQISDNSVQRLAQLPKLRRIGLVKCANVSDRSIEALINRQGENTLERVHMSYCVRLTLTAVLYLVNACNKLTHLSLTGVPSCMRDDLRQFCRPSPPDFNQHQQAVFCVFSGDGVKALRKHLNELYEFHRQQAETLYLQHQGENPEQLALMAAQGAQVMFDGGFHNVDNTGNADNVDNTDDFGEADDNDNDMDEGED</sequence>
<keyword evidence="7" id="KW-0813">Transport</keyword>
<keyword evidence="18" id="KW-0539">Nucleus</keyword>
<evidence type="ECO:0000259" key="25">
    <source>
        <dbReference type="Pfam" id="PF12937"/>
    </source>
</evidence>
<dbReference type="InterPro" id="IPR036047">
    <property type="entry name" value="F-box-like_dom_sf"/>
</dbReference>
<feature type="transmembrane region" description="Helical" evidence="24">
    <location>
        <begin position="329"/>
        <end position="352"/>
    </location>
</feature>
<evidence type="ECO:0000259" key="26">
    <source>
        <dbReference type="Pfam" id="PF25372"/>
    </source>
</evidence>
<keyword evidence="28" id="KW-1185">Reference proteome</keyword>
<dbReference type="InterPro" id="IPR002067">
    <property type="entry name" value="MCP"/>
</dbReference>
<evidence type="ECO:0000256" key="13">
    <source>
        <dbReference type="ARBA" id="ARBA00023015"/>
    </source>
</evidence>
<dbReference type="InterPro" id="IPR057207">
    <property type="entry name" value="FBXL15_LRR"/>
</dbReference>
<dbReference type="PROSITE" id="PS50920">
    <property type="entry name" value="SOLCAR"/>
    <property type="match status" value="3"/>
</dbReference>
<comment type="subcellular location">
    <subcellularLocation>
        <location evidence="2">Mitochondrion inner membrane</location>
        <topology evidence="2">Multi-pass membrane protein</topology>
    </subcellularLocation>
    <subcellularLocation>
        <location evidence="1">Nucleus</location>
    </subcellularLocation>
</comment>
<evidence type="ECO:0000256" key="9">
    <source>
        <dbReference type="ARBA" id="ARBA00022692"/>
    </source>
</evidence>
<dbReference type="FunFam" id="1.50.40.10:FF:000001">
    <property type="entry name" value="ADP,ATP carrier protein, mitochondrial"/>
    <property type="match status" value="1"/>
</dbReference>
<dbReference type="GO" id="GO:0005471">
    <property type="term" value="F:ATP:ADP antiporter activity"/>
    <property type="evidence" value="ECO:0007669"/>
    <property type="project" value="InterPro"/>
</dbReference>
<comment type="function">
    <text evidence="21">ADP:ATP antiporter that mediates import of ADP into the mitochondrial matrix for ATP synthesis, and export of ATP out to fuel the cell. Cycles between the cytoplasmic-open state (c-state) and the matrix-open state (m-state): operates by the alternating access mechanism with a single substrate-binding site intermittently exposed to either the cytosolic (c-state) or matrix (m-state) side of the inner mitochondrial membrane.</text>
</comment>
<feature type="domain" description="F-box/LRR-repeat protein 15-like leucin rich repeat" evidence="26">
    <location>
        <begin position="817"/>
        <end position="1002"/>
    </location>
</feature>
<dbReference type="InterPro" id="IPR018108">
    <property type="entry name" value="MCP_transmembrane"/>
</dbReference>
<evidence type="ECO:0000313" key="27">
    <source>
        <dbReference type="EMBL" id="GAO48358.1"/>
    </source>
</evidence>
<keyword evidence="9 22" id="KW-0812">Transmembrane</keyword>
<dbReference type="Pfam" id="PF00153">
    <property type="entry name" value="Mito_carr"/>
    <property type="match status" value="3"/>
</dbReference>
<feature type="region of interest" description="Disordered" evidence="23">
    <location>
        <begin position="1157"/>
        <end position="1185"/>
    </location>
</feature>
<evidence type="ECO:0000256" key="24">
    <source>
        <dbReference type="SAM" id="Phobius"/>
    </source>
</evidence>
<evidence type="ECO:0000256" key="15">
    <source>
        <dbReference type="ARBA" id="ARBA00023136"/>
    </source>
</evidence>
<proteinExistence type="inferred from homology"/>
<feature type="repeat" description="Solcar" evidence="22">
    <location>
        <begin position="431"/>
        <end position="518"/>
    </location>
</feature>
<dbReference type="GO" id="GO:0003712">
    <property type="term" value="F:transcription coregulator activity"/>
    <property type="evidence" value="ECO:0007669"/>
    <property type="project" value="InterPro"/>
</dbReference>
<dbReference type="InterPro" id="IPR002113">
    <property type="entry name" value="ADT_euk_type"/>
</dbReference>
<comment type="similarity">
    <text evidence="3">Belongs to the mitochondrial carrier (TC 2.A.29) family.</text>
</comment>
<feature type="repeat" description="Solcar" evidence="22">
    <location>
        <begin position="331"/>
        <end position="423"/>
    </location>
</feature>
<keyword evidence="16" id="KW-0010">Activator</keyword>
<dbReference type="InterPro" id="IPR006553">
    <property type="entry name" value="Leu-rich_rpt_Cys-con_subtyp"/>
</dbReference>
<dbReference type="Pfam" id="PF12937">
    <property type="entry name" value="F-box-like"/>
    <property type="match status" value="1"/>
</dbReference>
<keyword evidence="10" id="KW-0677">Repeat</keyword>
<dbReference type="STRING" id="698492.A0A0E9NEV3"/>
<evidence type="ECO:0000256" key="20">
    <source>
        <dbReference type="ARBA" id="ARBA00031978"/>
    </source>
</evidence>
<dbReference type="SMART" id="SM00367">
    <property type="entry name" value="LRR_CC"/>
    <property type="match status" value="12"/>
</dbReference>
<evidence type="ECO:0000256" key="5">
    <source>
        <dbReference type="ARBA" id="ARBA00011245"/>
    </source>
</evidence>
<comment type="similarity">
    <text evidence="4">Belongs to the Mediator complex subunit 31 family.</text>
</comment>
<dbReference type="InterPro" id="IPR032675">
    <property type="entry name" value="LRR_dom_sf"/>
</dbReference>